<evidence type="ECO:0000313" key="2">
    <source>
        <dbReference type="EMBL" id="CAG7721006.1"/>
    </source>
</evidence>
<dbReference type="InterPro" id="IPR001251">
    <property type="entry name" value="CRAL-TRIO_dom"/>
</dbReference>
<dbReference type="AlphaFoldDB" id="A0A8J2NPL6"/>
<keyword evidence="3" id="KW-1185">Reference proteome</keyword>
<organism evidence="2 3">
    <name type="scientific">Allacma fusca</name>
    <dbReference type="NCBI Taxonomy" id="39272"/>
    <lineage>
        <taxon>Eukaryota</taxon>
        <taxon>Metazoa</taxon>
        <taxon>Ecdysozoa</taxon>
        <taxon>Arthropoda</taxon>
        <taxon>Hexapoda</taxon>
        <taxon>Collembola</taxon>
        <taxon>Symphypleona</taxon>
        <taxon>Sminthuridae</taxon>
        <taxon>Allacma</taxon>
    </lineage>
</organism>
<feature type="domain" description="CRAL-TRIO" evidence="1">
    <location>
        <begin position="337"/>
        <end position="513"/>
    </location>
</feature>
<dbReference type="InterPro" id="IPR051064">
    <property type="entry name" value="SEC14/CRAL-TRIO_domain"/>
</dbReference>
<proteinExistence type="predicted"/>
<dbReference type="PANTHER" id="PTHR23324:SF87">
    <property type="entry name" value="CRAL-TRIO DOMAIN-CONTAINING PROTEIN C34C12.6"/>
    <property type="match status" value="1"/>
</dbReference>
<dbReference type="PANTHER" id="PTHR23324">
    <property type="entry name" value="SEC14 RELATED PROTEIN"/>
    <property type="match status" value="1"/>
</dbReference>
<dbReference type="PROSITE" id="PS50191">
    <property type="entry name" value="CRAL_TRIO"/>
    <property type="match status" value="2"/>
</dbReference>
<gene>
    <name evidence="2" type="ORF">AFUS01_LOCUS10255</name>
</gene>
<dbReference type="EMBL" id="CAJVCH010076068">
    <property type="protein sequence ID" value="CAG7721006.1"/>
    <property type="molecule type" value="Genomic_DNA"/>
</dbReference>
<sequence length="513" mass="60015">MAAPSILEFKLLNEFRAQLADLEFSEFLNSDMELLRWIRARDNNLEQAELLFRKHLKWRAEMDIENIGSWESPEPCQKYLPEYVVGFDDDNHPIVVTLTGKWDVKRVLAEVGLEFFMKSLVKNSESTKDHMRDKLSREGVPVTQFIHIVDLEGLSFSNATLPVFRALSEFGRIFESNYPEFLKMAVIINAPWFFPMFFKCLTPLLSRKTTDKMHIYGRNRAEWMEFVKTFCPDRILPSRYGGSVQHKNTLRSETSRSDFNLPPSKMAAPSIMELKLLSQFRSQLNDLEISEFLSSDMELLRFIRARESNLEQAELMFRKHLKWRAEMDIDNIGSWESPDPCKKYLPEHTVGFDDDNRPLVVTLLGKWDVKHVLSEIDSKNFLKHMVKQNEETRAKMTGKVCRKGVPVTQMIHIIDLEGLSLTQGTLPVFRFMSEFAGMFESNYPEFLKMEVVINAPWFFPMFFKCVKPFLSRKTTDKIHVYGKNQVEWIEFLKKFFPDRILPSRYGGSNRALM</sequence>
<feature type="domain" description="CRAL-TRIO" evidence="1">
    <location>
        <begin position="72"/>
        <end position="248"/>
    </location>
</feature>
<name>A0A8J2NPL6_9HEXA</name>
<dbReference type="InterPro" id="IPR011074">
    <property type="entry name" value="CRAL/TRIO_N_dom"/>
</dbReference>
<dbReference type="GO" id="GO:0005737">
    <property type="term" value="C:cytoplasm"/>
    <property type="evidence" value="ECO:0007669"/>
    <property type="project" value="TreeGrafter"/>
</dbReference>
<dbReference type="OrthoDB" id="1434354at2759"/>
<evidence type="ECO:0000259" key="1">
    <source>
        <dbReference type="PROSITE" id="PS50191"/>
    </source>
</evidence>
<dbReference type="CDD" id="cd00170">
    <property type="entry name" value="SEC14"/>
    <property type="match status" value="2"/>
</dbReference>
<reference evidence="2" key="1">
    <citation type="submission" date="2021-06" db="EMBL/GenBank/DDBJ databases">
        <authorList>
            <person name="Hodson N. C."/>
            <person name="Mongue J. A."/>
            <person name="Jaron S. K."/>
        </authorList>
    </citation>
    <scope>NUCLEOTIDE SEQUENCE</scope>
</reference>
<dbReference type="Pfam" id="PF00650">
    <property type="entry name" value="CRAL_TRIO"/>
    <property type="match status" value="2"/>
</dbReference>
<comment type="caution">
    <text evidence="2">The sequence shown here is derived from an EMBL/GenBank/DDBJ whole genome shotgun (WGS) entry which is preliminary data.</text>
</comment>
<dbReference type="Proteomes" id="UP000708208">
    <property type="component" value="Unassembled WGS sequence"/>
</dbReference>
<dbReference type="SMART" id="SM00516">
    <property type="entry name" value="SEC14"/>
    <property type="match status" value="2"/>
</dbReference>
<evidence type="ECO:0000313" key="3">
    <source>
        <dbReference type="Proteomes" id="UP000708208"/>
    </source>
</evidence>
<protein>
    <recommendedName>
        <fullName evidence="1">CRAL-TRIO domain-containing protein</fullName>
    </recommendedName>
</protein>
<dbReference type="SMART" id="SM01100">
    <property type="entry name" value="CRAL_TRIO_N"/>
    <property type="match status" value="2"/>
</dbReference>
<accession>A0A8J2NPL6</accession>